<evidence type="ECO:0000313" key="1">
    <source>
        <dbReference type="EMBL" id="ETW86377.1"/>
    </source>
</evidence>
<protein>
    <recommendedName>
        <fullName evidence="3">NAD(P)-binding domain-containing protein</fullName>
    </recommendedName>
</protein>
<dbReference type="OrthoDB" id="63935at2759"/>
<dbReference type="PANTHER" id="PTHR15020:SF50">
    <property type="entry name" value="UPF0659 PROTEIN YMR090W"/>
    <property type="match status" value="1"/>
</dbReference>
<name>W4KKN3_HETIT</name>
<evidence type="ECO:0008006" key="3">
    <source>
        <dbReference type="Google" id="ProtNLM"/>
    </source>
</evidence>
<dbReference type="PANTHER" id="PTHR15020">
    <property type="entry name" value="FLAVIN REDUCTASE-RELATED"/>
    <property type="match status" value="1"/>
</dbReference>
<sequence length="281" mass="30161">MNVFTIGGSCNIGYHASVRLLKKGATVTFLLRRTEVFDADEVIQEYLAKGKVRLVKGDALNKDQVQHGWAVAGKREGADGSSSEGGVDVLLFTVGKNRGVPSFHPLRGFVINPPDLCSRSALNALSTIPPEHSYPRIVAVTSVGLTPAAHASMPFALRSMYTLLLGPPHKDKRGAERVLAHCMGTKGPKETILPPDWEQIAGLPPKGVLANNVVIVRPALLTDGECRAEGLKGGYRVRSDDDLAVTGGYNVSRQDVAHFIAERVLGEEWATWAGKGVSLAY</sequence>
<keyword evidence="2" id="KW-1185">Reference proteome</keyword>
<dbReference type="Proteomes" id="UP000030671">
    <property type="component" value="Unassembled WGS sequence"/>
</dbReference>
<dbReference type="EMBL" id="KI925455">
    <property type="protein sequence ID" value="ETW86377.1"/>
    <property type="molecule type" value="Genomic_DNA"/>
</dbReference>
<dbReference type="STRING" id="747525.W4KKN3"/>
<dbReference type="Gene3D" id="3.40.50.720">
    <property type="entry name" value="NAD(P)-binding Rossmann-like Domain"/>
    <property type="match status" value="1"/>
</dbReference>
<dbReference type="RefSeq" id="XP_009543119.1">
    <property type="nucleotide sequence ID" value="XM_009544824.1"/>
</dbReference>
<dbReference type="SUPFAM" id="SSF51735">
    <property type="entry name" value="NAD(P)-binding Rossmann-fold domains"/>
    <property type="match status" value="1"/>
</dbReference>
<dbReference type="KEGG" id="hir:HETIRDRAFT_415302"/>
<reference evidence="1 2" key="1">
    <citation type="journal article" date="2012" name="New Phytol.">
        <title>Insight into trade-off between wood decay and parasitism from the genome of a fungal forest pathogen.</title>
        <authorList>
            <person name="Olson A."/>
            <person name="Aerts A."/>
            <person name="Asiegbu F."/>
            <person name="Belbahri L."/>
            <person name="Bouzid O."/>
            <person name="Broberg A."/>
            <person name="Canback B."/>
            <person name="Coutinho P.M."/>
            <person name="Cullen D."/>
            <person name="Dalman K."/>
            <person name="Deflorio G."/>
            <person name="van Diepen L.T."/>
            <person name="Dunand C."/>
            <person name="Duplessis S."/>
            <person name="Durling M."/>
            <person name="Gonthier P."/>
            <person name="Grimwood J."/>
            <person name="Fossdal C.G."/>
            <person name="Hansson D."/>
            <person name="Henrissat B."/>
            <person name="Hietala A."/>
            <person name="Himmelstrand K."/>
            <person name="Hoffmeister D."/>
            <person name="Hogberg N."/>
            <person name="James T.Y."/>
            <person name="Karlsson M."/>
            <person name="Kohler A."/>
            <person name="Kues U."/>
            <person name="Lee Y.H."/>
            <person name="Lin Y.C."/>
            <person name="Lind M."/>
            <person name="Lindquist E."/>
            <person name="Lombard V."/>
            <person name="Lucas S."/>
            <person name="Lunden K."/>
            <person name="Morin E."/>
            <person name="Murat C."/>
            <person name="Park J."/>
            <person name="Raffaello T."/>
            <person name="Rouze P."/>
            <person name="Salamov A."/>
            <person name="Schmutz J."/>
            <person name="Solheim H."/>
            <person name="Stahlberg J."/>
            <person name="Velez H."/>
            <person name="de Vries R.P."/>
            <person name="Wiebenga A."/>
            <person name="Woodward S."/>
            <person name="Yakovlev I."/>
            <person name="Garbelotto M."/>
            <person name="Martin F."/>
            <person name="Grigoriev I.V."/>
            <person name="Stenlid J."/>
        </authorList>
    </citation>
    <scope>NUCLEOTIDE SEQUENCE [LARGE SCALE GENOMIC DNA]</scope>
    <source>
        <strain evidence="1 2">TC 32-1</strain>
    </source>
</reference>
<dbReference type="InParanoid" id="W4KKN3"/>
<dbReference type="HOGENOM" id="CLU_066707_1_0_1"/>
<accession>W4KKN3</accession>
<evidence type="ECO:0000313" key="2">
    <source>
        <dbReference type="Proteomes" id="UP000030671"/>
    </source>
</evidence>
<dbReference type="GeneID" id="20673238"/>
<organism evidence="1 2">
    <name type="scientific">Heterobasidion irregulare (strain TC 32-1)</name>
    <dbReference type="NCBI Taxonomy" id="747525"/>
    <lineage>
        <taxon>Eukaryota</taxon>
        <taxon>Fungi</taxon>
        <taxon>Dikarya</taxon>
        <taxon>Basidiomycota</taxon>
        <taxon>Agaricomycotina</taxon>
        <taxon>Agaricomycetes</taxon>
        <taxon>Russulales</taxon>
        <taxon>Bondarzewiaceae</taxon>
        <taxon>Heterobasidion</taxon>
        <taxon>Heterobasidion annosum species complex</taxon>
    </lineage>
</organism>
<proteinExistence type="predicted"/>
<dbReference type="AlphaFoldDB" id="W4KKN3"/>
<dbReference type="eggNOG" id="ENOG502S3UW">
    <property type="taxonomic scope" value="Eukaryota"/>
</dbReference>
<gene>
    <name evidence="1" type="ORF">HETIRDRAFT_415302</name>
</gene>
<dbReference type="InterPro" id="IPR036291">
    <property type="entry name" value="NAD(P)-bd_dom_sf"/>
</dbReference>